<comment type="caution">
    <text evidence="2">The sequence shown here is derived from an EMBL/GenBank/DDBJ whole genome shotgun (WGS) entry which is preliminary data.</text>
</comment>
<dbReference type="InterPro" id="IPR029058">
    <property type="entry name" value="AB_hydrolase_fold"/>
</dbReference>
<protein>
    <recommendedName>
        <fullName evidence="4">Alpha/beta hydrolase fold-3 domain-containing protein</fullName>
    </recommendedName>
</protein>
<reference evidence="2" key="2">
    <citation type="journal article" date="2023" name="IMA Fungus">
        <title>Comparative genomic study of the Penicillium genus elucidates a diverse pangenome and 15 lateral gene transfer events.</title>
        <authorList>
            <person name="Petersen C."/>
            <person name="Sorensen T."/>
            <person name="Nielsen M.R."/>
            <person name="Sondergaard T.E."/>
            <person name="Sorensen J.L."/>
            <person name="Fitzpatrick D.A."/>
            <person name="Frisvad J.C."/>
            <person name="Nielsen K.L."/>
        </authorList>
    </citation>
    <scope>NUCLEOTIDE SEQUENCE</scope>
    <source>
        <strain evidence="2">IBT 19713</strain>
    </source>
</reference>
<proteinExistence type="predicted"/>
<feature type="region of interest" description="Disordered" evidence="1">
    <location>
        <begin position="366"/>
        <end position="387"/>
    </location>
</feature>
<dbReference type="Proteomes" id="UP001150941">
    <property type="component" value="Unassembled WGS sequence"/>
</dbReference>
<dbReference type="GeneID" id="83203683"/>
<evidence type="ECO:0000313" key="3">
    <source>
        <dbReference type="Proteomes" id="UP001150941"/>
    </source>
</evidence>
<dbReference type="SUPFAM" id="SSF53474">
    <property type="entry name" value="alpha/beta-Hydrolases"/>
    <property type="match status" value="1"/>
</dbReference>
<dbReference type="RefSeq" id="XP_058329270.1">
    <property type="nucleotide sequence ID" value="XM_058476380.1"/>
</dbReference>
<gene>
    <name evidence="2" type="ORF">N7468_007084</name>
</gene>
<dbReference type="GO" id="GO:0072330">
    <property type="term" value="P:monocarboxylic acid biosynthetic process"/>
    <property type="evidence" value="ECO:0007669"/>
    <property type="project" value="UniProtKB-ARBA"/>
</dbReference>
<dbReference type="InterPro" id="IPR000801">
    <property type="entry name" value="Esterase-like"/>
</dbReference>
<reference evidence="2" key="1">
    <citation type="submission" date="2022-11" db="EMBL/GenBank/DDBJ databases">
        <authorList>
            <person name="Petersen C."/>
        </authorList>
    </citation>
    <scope>NUCLEOTIDE SEQUENCE</scope>
    <source>
        <strain evidence="2">IBT 19713</strain>
    </source>
</reference>
<keyword evidence="3" id="KW-1185">Reference proteome</keyword>
<evidence type="ECO:0000256" key="1">
    <source>
        <dbReference type="SAM" id="MobiDB-lite"/>
    </source>
</evidence>
<dbReference type="EMBL" id="JAPQKS010000005">
    <property type="protein sequence ID" value="KAJ5225859.1"/>
    <property type="molecule type" value="Genomic_DNA"/>
</dbReference>
<dbReference type="Pfam" id="PF00756">
    <property type="entry name" value="Esterase"/>
    <property type="match status" value="1"/>
</dbReference>
<dbReference type="Gene3D" id="3.40.50.1820">
    <property type="entry name" value="alpha/beta hydrolase"/>
    <property type="match status" value="1"/>
</dbReference>
<accession>A0A9W9TKF3</accession>
<organism evidence="2 3">
    <name type="scientific">Penicillium chermesinum</name>
    <dbReference type="NCBI Taxonomy" id="63820"/>
    <lineage>
        <taxon>Eukaryota</taxon>
        <taxon>Fungi</taxon>
        <taxon>Dikarya</taxon>
        <taxon>Ascomycota</taxon>
        <taxon>Pezizomycotina</taxon>
        <taxon>Eurotiomycetes</taxon>
        <taxon>Eurotiomycetidae</taxon>
        <taxon>Eurotiales</taxon>
        <taxon>Aspergillaceae</taxon>
        <taxon>Penicillium</taxon>
    </lineage>
</organism>
<evidence type="ECO:0000313" key="2">
    <source>
        <dbReference type="EMBL" id="KAJ5225859.1"/>
    </source>
</evidence>
<dbReference type="OrthoDB" id="5396420at2759"/>
<sequence>MPNNDRRDELIVYLSVTRPTVTQNHVLQDHSQGSNVILYLPPGPVFRGFDAQISASGTSQMNEYPHWIDDGPLGHLSSTQRLAIRASAIVVTINYRLGRPDECSPVSEVPQDFEQPLSVHAREPKLYQFPTPVHDTLAGFDWVQTHLKPAKLGIFGSQVGGSLALMLALTEARSVHAVAAASPICDWSGLDEHCTTQEAIDSQTPTKKLRRTSKKNGPAPWDLIPLLQAREQFFATPEQSFDAFASPVLLLRSAGRDVPKTFPQYHTGPDYPVPILKDDSDFVADWVWDRDAYPDIDSDNADSESLVDSSPRIRRRKALSRWPPYGLDYGISRGIWSGPRFGVKRLEVTLPWIRLLTDDVVPGATLSDHGSEGAKRKDAHSRPSVLAQQGEEMVSVLRRACFWGQEKGVGERRVTLSRTHANPADEAGRWFDGIWDKPTNDDDY</sequence>
<name>A0A9W9TKF3_9EURO</name>
<evidence type="ECO:0008006" key="4">
    <source>
        <dbReference type="Google" id="ProtNLM"/>
    </source>
</evidence>
<dbReference type="GO" id="GO:0017000">
    <property type="term" value="P:antibiotic biosynthetic process"/>
    <property type="evidence" value="ECO:0007669"/>
    <property type="project" value="UniProtKB-ARBA"/>
</dbReference>
<dbReference type="AlphaFoldDB" id="A0A9W9TKF3"/>